<dbReference type="Proteomes" id="UP000199048">
    <property type="component" value="Unassembled WGS sequence"/>
</dbReference>
<gene>
    <name evidence="1" type="ORF">SAMN05192568_105417</name>
</gene>
<protein>
    <submittedName>
        <fullName evidence="1">Uncharacterized protein</fullName>
    </submittedName>
</protein>
<sequence length="167" mass="18563">MGTFTKALRQKIVEEFAVRHNGRYNPALFVEEVRRTGDSHPAHGWFEWSPEKAALAYQVEQARDFARDLRVTFTVQVVNGGKRSVKVRETAMPLVLSPMDGRKNGGGYLLVNPDDPAYMAEHCGQAAQALRSWWSRYQSAAEHVSIAASDVEAMIAKLDTDTAQIAA</sequence>
<dbReference type="EMBL" id="FOTK01000054">
    <property type="protein sequence ID" value="SFM76538.1"/>
    <property type="molecule type" value="Genomic_DNA"/>
</dbReference>
<dbReference type="OrthoDB" id="8448275at2"/>
<accession>A0A1I4TID2</accession>
<dbReference type="AlphaFoldDB" id="A0A1I4TID2"/>
<reference evidence="2" key="1">
    <citation type="submission" date="2016-10" db="EMBL/GenBank/DDBJ databases">
        <authorList>
            <person name="Varghese N."/>
            <person name="Submissions S."/>
        </authorList>
    </citation>
    <scope>NUCLEOTIDE SEQUENCE [LARGE SCALE GENOMIC DNA]</scope>
    <source>
        <strain evidence="2">BL36</strain>
    </source>
</reference>
<evidence type="ECO:0000313" key="1">
    <source>
        <dbReference type="EMBL" id="SFM76538.1"/>
    </source>
</evidence>
<name>A0A1I4TID2_9HYPH</name>
<dbReference type="RefSeq" id="WP_092046282.1">
    <property type="nucleotide sequence ID" value="NZ_FOTK01000054.1"/>
</dbReference>
<dbReference type="STRING" id="582667.SAMN05192568_105417"/>
<evidence type="ECO:0000313" key="2">
    <source>
        <dbReference type="Proteomes" id="UP000199048"/>
    </source>
</evidence>
<organism evidence="1 2">
    <name type="scientific">Methylobacterium pseudosasicola</name>
    <dbReference type="NCBI Taxonomy" id="582667"/>
    <lineage>
        <taxon>Bacteria</taxon>
        <taxon>Pseudomonadati</taxon>
        <taxon>Pseudomonadota</taxon>
        <taxon>Alphaproteobacteria</taxon>
        <taxon>Hyphomicrobiales</taxon>
        <taxon>Methylobacteriaceae</taxon>
        <taxon>Methylobacterium</taxon>
    </lineage>
</organism>
<keyword evidence="2" id="KW-1185">Reference proteome</keyword>
<proteinExistence type="predicted"/>